<dbReference type="STRING" id="288705.RSal33209_1058"/>
<accession>A9WP21</accession>
<keyword evidence="4" id="KW-1185">Reference proteome</keyword>
<name>A9WP21_RENSM</name>
<evidence type="ECO:0000313" key="3">
    <source>
        <dbReference type="EMBL" id="ABY22796.1"/>
    </source>
</evidence>
<dbReference type="KEGG" id="rsa:RSal33209_1058"/>
<keyword evidence="1" id="KW-1133">Transmembrane helix</keyword>
<gene>
    <name evidence="3" type="ordered locus">RSal33209_1058</name>
</gene>
<dbReference type="AlphaFoldDB" id="A9WP21"/>
<feature type="transmembrane region" description="Helical" evidence="1">
    <location>
        <begin position="30"/>
        <end position="60"/>
    </location>
</feature>
<dbReference type="EC" id="2.7.3.-" evidence="3"/>
<dbReference type="Proteomes" id="UP000002007">
    <property type="component" value="Chromosome"/>
</dbReference>
<reference evidence="4" key="1">
    <citation type="journal article" date="2008" name="J. Bacteriol.">
        <title>Genome sequence of the fish pathogen Renibacterium salmoninarum suggests reductive evolution away from an environmental Arthrobacter ancestor.</title>
        <authorList>
            <person name="Wiens G.D."/>
            <person name="Rockey D.D."/>
            <person name="Wu Z."/>
            <person name="Chang J."/>
            <person name="Levy R."/>
            <person name="Crane S."/>
            <person name="Chen D.S."/>
            <person name="Capri G.R."/>
            <person name="Burnett J.R."/>
            <person name="Sudheesh P.S."/>
            <person name="Schipma M.J."/>
            <person name="Burd H."/>
            <person name="Bhattacharyya A."/>
            <person name="Rhodes L.D."/>
            <person name="Kaul R."/>
            <person name="Strom M.S."/>
        </authorList>
    </citation>
    <scope>NUCLEOTIDE SEQUENCE [LARGE SCALE GENOMIC DNA]</scope>
    <source>
        <strain evidence="4">ATCC 33209 / DSM 20767 / JCM 11484 / NBRC 15589 / NCIMB 2235</strain>
    </source>
</reference>
<keyword evidence="1" id="KW-0472">Membrane</keyword>
<proteinExistence type="predicted"/>
<protein>
    <submittedName>
        <fullName evidence="3">Two-component sensor kinase</fullName>
        <ecNumber evidence="3">2.7.3.-</ecNumber>
    </submittedName>
</protein>
<keyword evidence="1" id="KW-0812">Transmembrane</keyword>
<dbReference type="Pfam" id="PF23539">
    <property type="entry name" value="DUF7134"/>
    <property type="match status" value="1"/>
</dbReference>
<evidence type="ECO:0000259" key="2">
    <source>
        <dbReference type="Pfam" id="PF23539"/>
    </source>
</evidence>
<organism evidence="3 4">
    <name type="scientific">Renibacterium salmoninarum (strain ATCC 33209 / DSM 20767 / JCM 11484 / NBRC 15589 / NCIMB 2235)</name>
    <dbReference type="NCBI Taxonomy" id="288705"/>
    <lineage>
        <taxon>Bacteria</taxon>
        <taxon>Bacillati</taxon>
        <taxon>Actinomycetota</taxon>
        <taxon>Actinomycetes</taxon>
        <taxon>Micrococcales</taxon>
        <taxon>Micrococcaceae</taxon>
        <taxon>Renibacterium</taxon>
    </lineage>
</organism>
<dbReference type="EMBL" id="CP000910">
    <property type="protein sequence ID" value="ABY22796.1"/>
    <property type="molecule type" value="Genomic_DNA"/>
</dbReference>
<keyword evidence="3" id="KW-0418">Kinase</keyword>
<dbReference type="GO" id="GO:0016301">
    <property type="term" value="F:kinase activity"/>
    <property type="evidence" value="ECO:0007669"/>
    <property type="project" value="UniProtKB-KW"/>
</dbReference>
<dbReference type="InterPro" id="IPR055558">
    <property type="entry name" value="DUF7134"/>
</dbReference>
<evidence type="ECO:0000313" key="4">
    <source>
        <dbReference type="Proteomes" id="UP000002007"/>
    </source>
</evidence>
<sequence>MPAPCAVKSLTMVMHKIYEWFRSHRFAVDFAGIIVLWAFTALSVLGNSIPSFIVSTFLVVPLAWRRTRPVAAGIILAAVALTQ</sequence>
<feature type="domain" description="DUF7134" evidence="2">
    <location>
        <begin position="17"/>
        <end position="83"/>
    </location>
</feature>
<evidence type="ECO:0000256" key="1">
    <source>
        <dbReference type="SAM" id="Phobius"/>
    </source>
</evidence>
<dbReference type="HOGENOM" id="CLU_2540164_0_0_11"/>
<keyword evidence="3" id="KW-0808">Transferase</keyword>